<dbReference type="InterPro" id="IPR047263">
    <property type="entry name" value="HNL-like_cupin"/>
</dbReference>
<feature type="domain" description="Cupin type-2" evidence="2">
    <location>
        <begin position="39"/>
        <end position="96"/>
    </location>
</feature>
<dbReference type="InterPro" id="IPR011051">
    <property type="entry name" value="RmlC_Cupin_sf"/>
</dbReference>
<comment type="caution">
    <text evidence="3">The sequence shown here is derived from an EMBL/GenBank/DDBJ whole genome shotgun (WGS) entry which is preliminary data.</text>
</comment>
<sequence>MRFLEKKPSAMAPPERFTGDVWVDTITEAQEPSRLRAAMVRFSPCARTAWHRHALGQTLHVTSGIGLVQSRGGEVLVMRPGDTVHTPPGEWHWHGAAPDHFMTHLALSDSTGDPAVPDVEWGEHVRDDEYEGNTSEA</sequence>
<evidence type="ECO:0000259" key="2">
    <source>
        <dbReference type="Pfam" id="PF07883"/>
    </source>
</evidence>
<name>A0ABV9AVD8_9ACTN</name>
<keyword evidence="4" id="KW-1185">Reference proteome</keyword>
<evidence type="ECO:0000256" key="1">
    <source>
        <dbReference type="SAM" id="MobiDB-lite"/>
    </source>
</evidence>
<dbReference type="Pfam" id="PF07883">
    <property type="entry name" value="Cupin_2"/>
    <property type="match status" value="1"/>
</dbReference>
<dbReference type="InterPro" id="IPR013096">
    <property type="entry name" value="Cupin_2"/>
</dbReference>
<feature type="region of interest" description="Disordered" evidence="1">
    <location>
        <begin position="109"/>
        <end position="137"/>
    </location>
</feature>
<evidence type="ECO:0000313" key="4">
    <source>
        <dbReference type="Proteomes" id="UP001595839"/>
    </source>
</evidence>
<dbReference type="InterPro" id="IPR014710">
    <property type="entry name" value="RmlC-like_jellyroll"/>
</dbReference>
<gene>
    <name evidence="3" type="ORF">ACFPIH_23720</name>
</gene>
<proteinExistence type="predicted"/>
<reference evidence="4" key="1">
    <citation type="journal article" date="2019" name="Int. J. Syst. Evol. Microbiol.">
        <title>The Global Catalogue of Microorganisms (GCM) 10K type strain sequencing project: providing services to taxonomists for standard genome sequencing and annotation.</title>
        <authorList>
            <consortium name="The Broad Institute Genomics Platform"/>
            <consortium name="The Broad Institute Genome Sequencing Center for Infectious Disease"/>
            <person name="Wu L."/>
            <person name="Ma J."/>
        </authorList>
    </citation>
    <scope>NUCLEOTIDE SEQUENCE [LARGE SCALE GENOMIC DNA]</scope>
    <source>
        <strain evidence="4">CGMCC 4.7177</strain>
    </source>
</reference>
<dbReference type="PANTHER" id="PTHR43698:SF1">
    <property type="entry name" value="BLL4564 PROTEIN"/>
    <property type="match status" value="1"/>
</dbReference>
<dbReference type="Proteomes" id="UP001595839">
    <property type="component" value="Unassembled WGS sequence"/>
</dbReference>
<dbReference type="EMBL" id="JBHSFK010000015">
    <property type="protein sequence ID" value="MFC4502498.1"/>
    <property type="molecule type" value="Genomic_DNA"/>
</dbReference>
<protein>
    <submittedName>
        <fullName evidence="3">Cupin domain-containing protein</fullName>
    </submittedName>
</protein>
<accession>A0ABV9AVD8</accession>
<organism evidence="3 4">
    <name type="scientific">Streptomyces vulcanius</name>
    <dbReference type="NCBI Taxonomy" id="1441876"/>
    <lineage>
        <taxon>Bacteria</taxon>
        <taxon>Bacillati</taxon>
        <taxon>Actinomycetota</taxon>
        <taxon>Actinomycetes</taxon>
        <taxon>Kitasatosporales</taxon>
        <taxon>Streptomycetaceae</taxon>
        <taxon>Streptomyces</taxon>
    </lineage>
</organism>
<dbReference type="Gene3D" id="2.60.120.10">
    <property type="entry name" value="Jelly Rolls"/>
    <property type="match status" value="1"/>
</dbReference>
<evidence type="ECO:0000313" key="3">
    <source>
        <dbReference type="EMBL" id="MFC4502498.1"/>
    </source>
</evidence>
<dbReference type="RefSeq" id="WP_381174912.1">
    <property type="nucleotide sequence ID" value="NZ_JBHSFK010000015.1"/>
</dbReference>
<dbReference type="PANTHER" id="PTHR43698">
    <property type="entry name" value="RIBD C-TERMINAL DOMAIN CONTAINING PROTEIN"/>
    <property type="match status" value="1"/>
</dbReference>
<dbReference type="SUPFAM" id="SSF51182">
    <property type="entry name" value="RmlC-like cupins"/>
    <property type="match status" value="1"/>
</dbReference>
<dbReference type="CDD" id="cd02233">
    <property type="entry name" value="cupin_HNL-like"/>
    <property type="match status" value="1"/>
</dbReference>